<proteinExistence type="predicted"/>
<dbReference type="EMBL" id="LWBR01000024">
    <property type="protein sequence ID" value="KZN96242.1"/>
    <property type="molecule type" value="Genomic_DNA"/>
</dbReference>
<evidence type="ECO:0000259" key="3">
    <source>
        <dbReference type="Pfam" id="PF07423"/>
    </source>
</evidence>
<accession>A0A161Y3K2</accession>
<feature type="compositionally biased region" description="Low complexity" evidence="1">
    <location>
        <begin position="44"/>
        <end position="61"/>
    </location>
</feature>
<keyword evidence="2" id="KW-1133">Transmembrane helix</keyword>
<feature type="domain" description="DUF1510" evidence="3">
    <location>
        <begin position="129"/>
        <end position="221"/>
    </location>
</feature>
<evidence type="ECO:0000256" key="2">
    <source>
        <dbReference type="SAM" id="Phobius"/>
    </source>
</evidence>
<keyword evidence="2" id="KW-0812">Transmembrane</keyword>
<evidence type="ECO:0000313" key="4">
    <source>
        <dbReference type="EMBL" id="KZN96242.1"/>
    </source>
</evidence>
<gene>
    <name evidence="4" type="ORF">AZI98_09285</name>
</gene>
<name>A0A163YVD1_9BACI</name>
<dbReference type="STRING" id="33936.AZI98_09285"/>
<organism evidence="4 5">
    <name type="scientific">Aeribacillus pallidus</name>
    <dbReference type="NCBI Taxonomy" id="33936"/>
    <lineage>
        <taxon>Bacteria</taxon>
        <taxon>Bacillati</taxon>
        <taxon>Bacillota</taxon>
        <taxon>Bacilli</taxon>
        <taxon>Bacillales</taxon>
        <taxon>Bacillaceae</taxon>
        <taxon>Aeribacillus</taxon>
    </lineage>
</organism>
<dbReference type="InterPro" id="IPR009988">
    <property type="entry name" value="DUF1510"/>
</dbReference>
<feature type="compositionally biased region" description="Basic and acidic residues" evidence="1">
    <location>
        <begin position="72"/>
        <end position="82"/>
    </location>
</feature>
<accession>A0A163YVD1</accession>
<keyword evidence="2" id="KW-0472">Membrane</keyword>
<comment type="caution">
    <text evidence="4">The sequence shown here is derived from an EMBL/GenBank/DDBJ whole genome shotgun (WGS) entry which is preliminary data.</text>
</comment>
<evidence type="ECO:0000313" key="5">
    <source>
        <dbReference type="Proteomes" id="UP000076476"/>
    </source>
</evidence>
<dbReference type="OrthoDB" id="2168558at2"/>
<evidence type="ECO:0000256" key="1">
    <source>
        <dbReference type="SAM" id="MobiDB-lite"/>
    </source>
</evidence>
<dbReference type="GeneID" id="301126927"/>
<dbReference type="Proteomes" id="UP000076476">
    <property type="component" value="Unassembled WGS sequence"/>
</dbReference>
<dbReference type="AlphaFoldDB" id="A0A163YVD1"/>
<keyword evidence="5" id="KW-1185">Reference proteome</keyword>
<feature type="region of interest" description="Disordered" evidence="1">
    <location>
        <begin position="42"/>
        <end position="138"/>
    </location>
</feature>
<dbReference type="Pfam" id="PF07423">
    <property type="entry name" value="DUF1510"/>
    <property type="match status" value="1"/>
</dbReference>
<feature type="transmembrane region" description="Helical" evidence="2">
    <location>
        <begin position="17"/>
        <end position="39"/>
    </location>
</feature>
<protein>
    <recommendedName>
        <fullName evidence="3">DUF1510 domain-containing protein</fullName>
    </recommendedName>
</protein>
<sequence length="222" mass="24655">MAGSRYEIRDKKRKTNLILNILIGIVALLILVIASQLFLGGGTEQANSNSEQQKEQSSSSKNIEEETAEQSNDQREEEKAAEQNESNEIKEEEDENTQSANEEKESSDDPFEGATVTEGEAGSDVEQIIENPNWKPIGTVQTGEHVTTYKKSSVDWKEMEKALSYATGVSLENMQTLWIGNNGSPNDAKGTIQNKADGKKYRVSITWIDGEGWKPTRVEVLK</sequence>
<dbReference type="RefSeq" id="WP_063388003.1">
    <property type="nucleotide sequence ID" value="NZ_LVHY01000111.1"/>
</dbReference>
<reference evidence="4 5" key="1">
    <citation type="submission" date="2016-04" db="EMBL/GenBank/DDBJ databases">
        <title>Draft genome sequence of Aeribacillus pallidus 8m3 from petroleum reservoir.</title>
        <authorList>
            <person name="Poltaraus A.B."/>
            <person name="Nazina T.N."/>
            <person name="Tourova T.P."/>
            <person name="Malakho S.M."/>
            <person name="Korshunova A.V."/>
            <person name="Sokolova D.S."/>
        </authorList>
    </citation>
    <scope>NUCLEOTIDE SEQUENCE [LARGE SCALE GENOMIC DNA]</scope>
    <source>
        <strain evidence="4 5">8m3</strain>
    </source>
</reference>